<proteinExistence type="predicted"/>
<dbReference type="AlphaFoldDB" id="A0A183DR49"/>
<organism evidence="4">
    <name type="scientific">Gongylonema pulchrum</name>
    <dbReference type="NCBI Taxonomy" id="637853"/>
    <lineage>
        <taxon>Eukaryota</taxon>
        <taxon>Metazoa</taxon>
        <taxon>Ecdysozoa</taxon>
        <taxon>Nematoda</taxon>
        <taxon>Chromadorea</taxon>
        <taxon>Rhabditida</taxon>
        <taxon>Spirurina</taxon>
        <taxon>Spiruromorpha</taxon>
        <taxon>Spiruroidea</taxon>
        <taxon>Gongylonematidae</taxon>
        <taxon>Gongylonema</taxon>
    </lineage>
</organism>
<reference evidence="2 3" key="2">
    <citation type="submission" date="2018-11" db="EMBL/GenBank/DDBJ databases">
        <authorList>
            <consortium name="Pathogen Informatics"/>
        </authorList>
    </citation>
    <scope>NUCLEOTIDE SEQUENCE [LARGE SCALE GENOMIC DNA]</scope>
</reference>
<dbReference type="WBParaSite" id="GPUH_0001120301-mRNA-1">
    <property type="protein sequence ID" value="GPUH_0001120301-mRNA-1"/>
    <property type="gene ID" value="GPUH_0001120301"/>
</dbReference>
<dbReference type="Proteomes" id="UP000271098">
    <property type="component" value="Unassembled WGS sequence"/>
</dbReference>
<dbReference type="GO" id="GO:0003677">
    <property type="term" value="F:DNA binding"/>
    <property type="evidence" value="ECO:0007669"/>
    <property type="project" value="InterPro"/>
</dbReference>
<gene>
    <name evidence="2" type="ORF">GPUH_LOCUS11190</name>
</gene>
<protein>
    <submittedName>
        <fullName evidence="4">HTH psq-type domain-containing protein</fullName>
    </submittedName>
</protein>
<name>A0A183DR49_9BILA</name>
<dbReference type="EMBL" id="UYRT01078405">
    <property type="protein sequence ID" value="VDN18454.1"/>
    <property type="molecule type" value="Genomic_DNA"/>
</dbReference>
<dbReference type="InterPro" id="IPR007889">
    <property type="entry name" value="HTH_Psq"/>
</dbReference>
<keyword evidence="3" id="KW-1185">Reference proteome</keyword>
<sequence length="126" mass="14206">MEFENTEPLDRNPASASFIFFPSEVESEFSKLGQQVASENAKAPYQLESKTPTATIERITGAMQLRSSDNKRRSWTPKRLSEELAAALSDVLNEGAEFIPKIARKYGISPSTLLESYRRMMRGMLQ</sequence>
<dbReference type="Pfam" id="PF05225">
    <property type="entry name" value="HTH_psq"/>
    <property type="match status" value="1"/>
</dbReference>
<feature type="domain" description="HTH psq-type" evidence="1">
    <location>
        <begin position="82"/>
        <end position="119"/>
    </location>
</feature>
<accession>A0A183DR49</accession>
<evidence type="ECO:0000313" key="4">
    <source>
        <dbReference type="WBParaSite" id="GPUH_0001120301-mRNA-1"/>
    </source>
</evidence>
<evidence type="ECO:0000313" key="3">
    <source>
        <dbReference type="Proteomes" id="UP000271098"/>
    </source>
</evidence>
<reference evidence="4" key="1">
    <citation type="submission" date="2016-06" db="UniProtKB">
        <authorList>
            <consortium name="WormBaseParasite"/>
        </authorList>
    </citation>
    <scope>IDENTIFICATION</scope>
</reference>
<evidence type="ECO:0000313" key="2">
    <source>
        <dbReference type="EMBL" id="VDN18454.1"/>
    </source>
</evidence>
<evidence type="ECO:0000259" key="1">
    <source>
        <dbReference type="Pfam" id="PF05225"/>
    </source>
</evidence>